<proteinExistence type="predicted"/>
<feature type="chain" id="PRO_5034272317" description="Glycoside hydrolase family 105 protein" evidence="2">
    <location>
        <begin position="22"/>
        <end position="394"/>
    </location>
</feature>
<dbReference type="GO" id="GO:0005975">
    <property type="term" value="P:carbohydrate metabolic process"/>
    <property type="evidence" value="ECO:0007669"/>
    <property type="project" value="InterPro"/>
</dbReference>
<evidence type="ECO:0000313" key="4">
    <source>
        <dbReference type="Proteomes" id="UP000433883"/>
    </source>
</evidence>
<comment type="caution">
    <text evidence="3">The sequence shown here is derived from an EMBL/GenBank/DDBJ whole genome shotgun (WGS) entry which is preliminary data.</text>
</comment>
<dbReference type="InterPro" id="IPR012341">
    <property type="entry name" value="6hp_glycosidase-like_sf"/>
</dbReference>
<keyword evidence="1" id="KW-0378">Hydrolase</keyword>
<dbReference type="InterPro" id="IPR010905">
    <property type="entry name" value="Glyco_hydro_88"/>
</dbReference>
<protein>
    <recommendedName>
        <fullName evidence="5">Glycoside hydrolase family 105 protein</fullName>
    </recommendedName>
</protein>
<dbReference type="SUPFAM" id="SSF48208">
    <property type="entry name" value="Six-hairpin glycosidases"/>
    <property type="match status" value="1"/>
</dbReference>
<evidence type="ECO:0000313" key="3">
    <source>
        <dbReference type="EMBL" id="KAE9961233.1"/>
    </source>
</evidence>
<dbReference type="Pfam" id="PF07470">
    <property type="entry name" value="Glyco_hydro_88"/>
    <property type="match status" value="1"/>
</dbReference>
<dbReference type="PANTHER" id="PTHR33886:SF11">
    <property type="entry name" value="WALL GLYCOSYL HYDROLASE YTER, PUTATIVE (AFU_ORTHOLOGUE AFUA_2G14630)-RELATED"/>
    <property type="match status" value="1"/>
</dbReference>
<name>A0A8H3U1E3_VENIN</name>
<evidence type="ECO:0000256" key="2">
    <source>
        <dbReference type="SAM" id="SignalP"/>
    </source>
</evidence>
<evidence type="ECO:0008006" key="5">
    <source>
        <dbReference type="Google" id="ProtNLM"/>
    </source>
</evidence>
<sequence length="394" mass="43602">MNVSNSFVLPCLSAIITACTARNSSHALYYSSWMASSIIARGQGIMTGNGGSSELLQSGITQKAFRRVIEQYPYDDSSLHIRDYITKSVDSTLGFLGNATKDTAYPLDRLSNGNNLVALYEQTGNASYKAVIESLRTSIDLQRRNGAGGLWYYVYPNWSYLDGMYSLAPFYTLYTKLYDRTNASAFDDISFQLDTLWTRCLDNSTGLLFHGYDYSKTAVWANPITGASPHVWIRSLGWFMMSLVDTLEVSPLSHQNPAWKALLTKFQQLSKAVAMAVDPTSGAWWQVLDQPGRAGNYIESSGSAMFVYSLLKGVRLGYISGYETTATHAYQYIVDNFVVKNGSAISYNGTVTICSLNSTASYEYYIGQPILYDSVLGSGAFIMASLEYESYTSI</sequence>
<dbReference type="Proteomes" id="UP000433883">
    <property type="component" value="Unassembled WGS sequence"/>
</dbReference>
<dbReference type="InterPro" id="IPR008928">
    <property type="entry name" value="6-hairpin_glycosidase_sf"/>
</dbReference>
<dbReference type="InterPro" id="IPR052043">
    <property type="entry name" value="PolySaccharide_Degr_Enz"/>
</dbReference>
<dbReference type="GO" id="GO:0016787">
    <property type="term" value="F:hydrolase activity"/>
    <property type="evidence" value="ECO:0007669"/>
    <property type="project" value="UniProtKB-KW"/>
</dbReference>
<gene>
    <name evidence="3" type="ORF">BLS_003056</name>
</gene>
<accession>A0A8H3U1E3</accession>
<reference evidence="3 4" key="1">
    <citation type="submission" date="2019-11" db="EMBL/GenBank/DDBJ databases">
        <title>Venturia inaequalis Genome Resource.</title>
        <authorList>
            <person name="Lichtner F.J."/>
        </authorList>
    </citation>
    <scope>NUCLEOTIDE SEQUENCE [LARGE SCALE GENOMIC DNA]</scope>
    <source>
        <strain evidence="3">Bline_iso_100314</strain>
    </source>
</reference>
<keyword evidence="2" id="KW-0732">Signal</keyword>
<dbReference type="AlphaFoldDB" id="A0A8H3U1E3"/>
<dbReference type="PANTHER" id="PTHR33886">
    <property type="entry name" value="UNSATURATED RHAMNOGALACTURONAN HYDROLASE (EUROFUNG)"/>
    <property type="match status" value="1"/>
</dbReference>
<feature type="signal peptide" evidence="2">
    <location>
        <begin position="1"/>
        <end position="21"/>
    </location>
</feature>
<dbReference type="EMBL" id="WNWQ01002005">
    <property type="protein sequence ID" value="KAE9961233.1"/>
    <property type="molecule type" value="Genomic_DNA"/>
</dbReference>
<evidence type="ECO:0000256" key="1">
    <source>
        <dbReference type="ARBA" id="ARBA00022801"/>
    </source>
</evidence>
<dbReference type="Gene3D" id="1.50.10.10">
    <property type="match status" value="1"/>
</dbReference>
<organism evidence="3 4">
    <name type="scientific">Venturia inaequalis</name>
    <name type="common">Apple scab fungus</name>
    <dbReference type="NCBI Taxonomy" id="5025"/>
    <lineage>
        <taxon>Eukaryota</taxon>
        <taxon>Fungi</taxon>
        <taxon>Dikarya</taxon>
        <taxon>Ascomycota</taxon>
        <taxon>Pezizomycotina</taxon>
        <taxon>Dothideomycetes</taxon>
        <taxon>Pleosporomycetidae</taxon>
        <taxon>Venturiales</taxon>
        <taxon>Venturiaceae</taxon>
        <taxon>Venturia</taxon>
    </lineage>
</organism>